<gene>
    <name evidence="1" type="ORF">HCJ94_17335</name>
</gene>
<organism evidence="1 2">
    <name type="scientific">Micromonospora thermarum</name>
    <dbReference type="NCBI Taxonomy" id="2720024"/>
    <lineage>
        <taxon>Bacteria</taxon>
        <taxon>Bacillati</taxon>
        <taxon>Actinomycetota</taxon>
        <taxon>Actinomycetes</taxon>
        <taxon>Micromonosporales</taxon>
        <taxon>Micromonosporaceae</taxon>
        <taxon>Micromonospora</taxon>
    </lineage>
</organism>
<reference evidence="1 2" key="1">
    <citation type="submission" date="2020-03" db="EMBL/GenBank/DDBJ databases">
        <title>WGS of actinomycetes isolated from Thailand.</title>
        <authorList>
            <person name="Thawai C."/>
        </authorList>
    </citation>
    <scope>NUCLEOTIDE SEQUENCE [LARGE SCALE GENOMIC DNA]</scope>
    <source>
        <strain evidence="1 2">HSS6-12</strain>
    </source>
</reference>
<evidence type="ECO:0000313" key="1">
    <source>
        <dbReference type="EMBL" id="NJP33697.1"/>
    </source>
</evidence>
<dbReference type="RefSeq" id="WP_168002067.1">
    <property type="nucleotide sequence ID" value="NZ_JAATEO010000018.1"/>
</dbReference>
<accession>A0ABX0Z8Y2</accession>
<keyword evidence="2" id="KW-1185">Reference proteome</keyword>
<comment type="caution">
    <text evidence="1">The sequence shown here is derived from an EMBL/GenBank/DDBJ whole genome shotgun (WGS) entry which is preliminary data.</text>
</comment>
<evidence type="ECO:0000313" key="2">
    <source>
        <dbReference type="Proteomes" id="UP000783871"/>
    </source>
</evidence>
<dbReference type="Proteomes" id="UP000783871">
    <property type="component" value="Unassembled WGS sequence"/>
</dbReference>
<protein>
    <submittedName>
        <fullName evidence="1">Uncharacterized protein</fullName>
    </submittedName>
</protein>
<dbReference type="EMBL" id="JAATEO010000018">
    <property type="protein sequence ID" value="NJP33697.1"/>
    <property type="molecule type" value="Genomic_DNA"/>
</dbReference>
<sequence>MAQGQPEQPDLPTSPISALQSDAISLHELHSAYVQAGFTEDQAMQLACAVIASAVQAHVMAAEIRRL</sequence>
<name>A0ABX0Z8Y2_9ACTN</name>
<proteinExistence type="predicted"/>